<dbReference type="SUPFAM" id="SSF49899">
    <property type="entry name" value="Concanavalin A-like lectins/glucanases"/>
    <property type="match status" value="1"/>
</dbReference>
<protein>
    <recommendedName>
        <fullName evidence="4">LamG domain-containing protein</fullName>
    </recommendedName>
</protein>
<comment type="caution">
    <text evidence="2">The sequence shown here is derived from an EMBL/GenBank/DDBJ whole genome shotgun (WGS) entry which is preliminary data.</text>
</comment>
<sequence>MARHRRGRHRPVRTVLLAALSTLALLALGTAGTRSAWTAAQVTNASDDALVSQMALTHSYNSTTCATTARSTTATCPSTLGTVASPTTTRTDAITNNGTVAVTQSVTGASCAPVRFANGTSASDPMLPRNSVGFQQADTWGSTSAASFSGSGYATDLYGTTSVGFLGLLPTNFSMGVWFRTADSLGGGLLSLSASLSNGAGGANPMLWIDQSGNVKAYVATTLGTQIASSGTNYADGNWHFAVVVVSTVFLLTSVTLYVDGASKASAGGLTIASATSGYWHLGWANFGLITPPTSAYFHGSLSGAFVIQSAISGANVTTLNGSASAAAYQASLGGMSPASTWMLGDNGYTTIAGTSLPAGNLYDPCSKVNVALAFTNPAASIAAQSLTSFANGSATTIAAPAVGGTQSLTITTSAGTGYNADLAGLHLYVPISFGYAVSGAPAWVQTLSWANDPTEVFWS</sequence>
<name>A0A3N0GLA8_9ACTN</name>
<evidence type="ECO:0000313" key="2">
    <source>
        <dbReference type="EMBL" id="RNM13263.1"/>
    </source>
</evidence>
<dbReference type="AlphaFoldDB" id="A0A3N0GLA8"/>
<dbReference type="Gene3D" id="2.60.120.200">
    <property type="match status" value="1"/>
</dbReference>
<dbReference type="EMBL" id="RJSF01000041">
    <property type="protein sequence ID" value="RNM13263.1"/>
    <property type="molecule type" value="Genomic_DNA"/>
</dbReference>
<gene>
    <name evidence="2" type="ORF">EFL26_15720</name>
</gene>
<keyword evidence="3" id="KW-1185">Reference proteome</keyword>
<evidence type="ECO:0008006" key="4">
    <source>
        <dbReference type="Google" id="ProtNLM"/>
    </source>
</evidence>
<feature type="chain" id="PRO_5018311597" description="LamG domain-containing protein" evidence="1">
    <location>
        <begin position="37"/>
        <end position="460"/>
    </location>
</feature>
<accession>A0A3N0GLA8</accession>
<evidence type="ECO:0000256" key="1">
    <source>
        <dbReference type="SAM" id="SignalP"/>
    </source>
</evidence>
<dbReference type="InterPro" id="IPR013320">
    <property type="entry name" value="ConA-like_dom_sf"/>
</dbReference>
<keyword evidence="1" id="KW-0732">Signal</keyword>
<evidence type="ECO:0000313" key="3">
    <source>
        <dbReference type="Proteomes" id="UP000279994"/>
    </source>
</evidence>
<proteinExistence type="predicted"/>
<organism evidence="2 3">
    <name type="scientific">Nocardioides pocheonensis</name>
    <dbReference type="NCBI Taxonomy" id="661485"/>
    <lineage>
        <taxon>Bacteria</taxon>
        <taxon>Bacillati</taxon>
        <taxon>Actinomycetota</taxon>
        <taxon>Actinomycetes</taxon>
        <taxon>Propionibacteriales</taxon>
        <taxon>Nocardioidaceae</taxon>
        <taxon>Nocardioides</taxon>
    </lineage>
</organism>
<dbReference type="Proteomes" id="UP000279994">
    <property type="component" value="Unassembled WGS sequence"/>
</dbReference>
<feature type="signal peptide" evidence="1">
    <location>
        <begin position="1"/>
        <end position="36"/>
    </location>
</feature>
<reference evidence="2 3" key="1">
    <citation type="submission" date="2018-11" db="EMBL/GenBank/DDBJ databases">
        <authorList>
            <person name="Li F."/>
        </authorList>
    </citation>
    <scope>NUCLEOTIDE SEQUENCE [LARGE SCALE GENOMIC DNA]</scope>
    <source>
        <strain evidence="2 3">Gsoil 818</strain>
    </source>
</reference>